<dbReference type="Gene3D" id="1.20.120.1630">
    <property type="match status" value="1"/>
</dbReference>
<dbReference type="PANTHER" id="PTHR32251">
    <property type="entry name" value="3-OXO-5-ALPHA-STEROID 4-DEHYDROGENASE"/>
    <property type="match status" value="1"/>
</dbReference>
<feature type="transmembrane region" description="Helical" evidence="1">
    <location>
        <begin position="137"/>
        <end position="157"/>
    </location>
</feature>
<keyword evidence="1" id="KW-0472">Membrane</keyword>
<dbReference type="Proteomes" id="UP000725002">
    <property type="component" value="Unassembled WGS sequence"/>
</dbReference>
<feature type="transmembrane region" description="Helical" evidence="1">
    <location>
        <begin position="27"/>
        <end position="48"/>
    </location>
</feature>
<dbReference type="Pfam" id="PF06966">
    <property type="entry name" value="DUF1295"/>
    <property type="match status" value="1"/>
</dbReference>
<keyword evidence="1" id="KW-0812">Transmembrane</keyword>
<dbReference type="PANTHER" id="PTHR32251:SF15">
    <property type="entry name" value="3-OXO-5-ALPHA-STEROID 4-DEHYDROGENASE (DUF1295)"/>
    <property type="match status" value="1"/>
</dbReference>
<dbReference type="InterPro" id="IPR010721">
    <property type="entry name" value="UstE-like"/>
</dbReference>
<protein>
    <submittedName>
        <fullName evidence="2">DUF1295 domain-containing protein</fullName>
    </submittedName>
</protein>
<feature type="transmembrane region" description="Helical" evidence="1">
    <location>
        <begin position="205"/>
        <end position="225"/>
    </location>
</feature>
<reference evidence="2" key="2">
    <citation type="journal article" date="2021" name="PeerJ">
        <title>Extensive microbial diversity within the chicken gut microbiome revealed by metagenomics and culture.</title>
        <authorList>
            <person name="Gilroy R."/>
            <person name="Ravi A."/>
            <person name="Getino M."/>
            <person name="Pursley I."/>
            <person name="Horton D.L."/>
            <person name="Alikhan N.F."/>
            <person name="Baker D."/>
            <person name="Gharbi K."/>
            <person name="Hall N."/>
            <person name="Watson M."/>
            <person name="Adriaenssens E.M."/>
            <person name="Foster-Nyarko E."/>
            <person name="Jarju S."/>
            <person name="Secka A."/>
            <person name="Antonio M."/>
            <person name="Oren A."/>
            <person name="Chaudhuri R.R."/>
            <person name="La Ragione R."/>
            <person name="Hildebrand F."/>
            <person name="Pallen M.J."/>
        </authorList>
    </citation>
    <scope>NUCLEOTIDE SEQUENCE</scope>
    <source>
        <strain evidence="2">G3-8215</strain>
    </source>
</reference>
<feature type="transmembrane region" description="Helical" evidence="1">
    <location>
        <begin position="6"/>
        <end position="22"/>
    </location>
</feature>
<feature type="transmembrane region" description="Helical" evidence="1">
    <location>
        <begin position="178"/>
        <end position="199"/>
    </location>
</feature>
<reference evidence="2" key="1">
    <citation type="submission" date="2020-10" db="EMBL/GenBank/DDBJ databases">
        <authorList>
            <person name="Gilroy R."/>
        </authorList>
    </citation>
    <scope>NUCLEOTIDE SEQUENCE</scope>
    <source>
        <strain evidence="2">G3-8215</strain>
    </source>
</reference>
<name>A0A940IHC2_9BACT</name>
<organism evidence="2 3">
    <name type="scientific">Candidatus Cryptobacteroides avicola</name>
    <dbReference type="NCBI Taxonomy" id="2840757"/>
    <lineage>
        <taxon>Bacteria</taxon>
        <taxon>Pseudomonadati</taxon>
        <taxon>Bacteroidota</taxon>
        <taxon>Bacteroidia</taxon>
        <taxon>Bacteroidales</taxon>
        <taxon>Candidatus Cryptobacteroides</taxon>
    </lineage>
</organism>
<dbReference type="GO" id="GO:0016020">
    <property type="term" value="C:membrane"/>
    <property type="evidence" value="ECO:0007669"/>
    <property type="project" value="TreeGrafter"/>
</dbReference>
<proteinExistence type="predicted"/>
<gene>
    <name evidence="2" type="ORF">IAB75_00250</name>
</gene>
<evidence type="ECO:0000256" key="1">
    <source>
        <dbReference type="SAM" id="Phobius"/>
    </source>
</evidence>
<keyword evidence="1" id="KW-1133">Transmembrane helix</keyword>
<dbReference type="PROSITE" id="PS50244">
    <property type="entry name" value="S5A_REDUCTASE"/>
    <property type="match status" value="1"/>
</dbReference>
<evidence type="ECO:0000313" key="2">
    <source>
        <dbReference type="EMBL" id="MBO8482543.1"/>
    </source>
</evidence>
<sequence>MTFPSEIWIIALASLLTSALGWKKFVYFISLGYGFSIAVMGVVMLGVFRTQLTVPTVLLCLLLIAYGCRLGGFLLHRELRSASYRKELPSLTKTSKDLGAAAKFSIWISVVVLYVCQVSPVFYRLGNVSVFESTPVWAYAGAAVMLLALILESAADFQKSASKKIRPDRFCDTGLYRIVRCPNYFAEILFWTGCFISGIGSLSGWQWAVAALGYVCIVYIMFGGARRLELRQNRRYGEDPEYREYVSRTPIILPLVPLYSVAKYTFLKG</sequence>
<dbReference type="AlphaFoldDB" id="A0A940IHC2"/>
<feature type="transmembrane region" description="Helical" evidence="1">
    <location>
        <begin position="104"/>
        <end position="125"/>
    </location>
</feature>
<dbReference type="EMBL" id="JADILV010000003">
    <property type="protein sequence ID" value="MBO8482543.1"/>
    <property type="molecule type" value="Genomic_DNA"/>
</dbReference>
<comment type="caution">
    <text evidence="2">The sequence shown here is derived from an EMBL/GenBank/DDBJ whole genome shotgun (WGS) entry which is preliminary data.</text>
</comment>
<accession>A0A940IHC2</accession>
<evidence type="ECO:0000313" key="3">
    <source>
        <dbReference type="Proteomes" id="UP000725002"/>
    </source>
</evidence>
<feature type="transmembrane region" description="Helical" evidence="1">
    <location>
        <begin position="54"/>
        <end position="75"/>
    </location>
</feature>